<dbReference type="Gene3D" id="3.40.1110.10">
    <property type="entry name" value="Calcium-transporting ATPase, cytoplasmic domain N"/>
    <property type="match status" value="1"/>
</dbReference>
<dbReference type="GO" id="GO:0016887">
    <property type="term" value="F:ATP hydrolysis activity"/>
    <property type="evidence" value="ECO:0007669"/>
    <property type="project" value="InterPro"/>
</dbReference>
<comment type="cofactor">
    <cofactor evidence="1">
        <name>a divalent metal cation</name>
        <dbReference type="ChEBI" id="CHEBI:60240"/>
    </cofactor>
</comment>
<name>A0A6N2KDF2_SALVM</name>
<dbReference type="FunFam" id="3.40.140.10:FF:000003">
    <property type="entry name" value="COP9 signalosome complex subunit 5"/>
    <property type="match status" value="1"/>
</dbReference>
<comment type="similarity">
    <text evidence="4">Belongs to the cation transport ATPase (P-type) (TC 3.A.3) family. Type IIIA subfamily.</text>
</comment>
<dbReference type="GO" id="GO:0016020">
    <property type="term" value="C:membrane"/>
    <property type="evidence" value="ECO:0007669"/>
    <property type="project" value="UniProtKB-SubCell"/>
</dbReference>
<dbReference type="SUPFAM" id="SSF102712">
    <property type="entry name" value="JAB1/MPN domain"/>
    <property type="match status" value="1"/>
</dbReference>
<evidence type="ECO:0000259" key="21">
    <source>
        <dbReference type="PROSITE" id="PS50249"/>
    </source>
</evidence>
<dbReference type="SMART" id="SM00232">
    <property type="entry name" value="JAB_MPN"/>
    <property type="match status" value="1"/>
</dbReference>
<feature type="region of interest" description="Disordered" evidence="19">
    <location>
        <begin position="351"/>
        <end position="372"/>
    </location>
</feature>
<keyword evidence="7 20" id="KW-0812">Transmembrane</keyword>
<dbReference type="InterPro" id="IPR040961">
    <property type="entry name" value="CSN5_C"/>
</dbReference>
<evidence type="ECO:0000256" key="4">
    <source>
        <dbReference type="ARBA" id="ARBA00008804"/>
    </source>
</evidence>
<reference evidence="22" key="1">
    <citation type="submission" date="2019-03" db="EMBL/GenBank/DDBJ databases">
        <authorList>
            <person name="Mank J."/>
            <person name="Almeida P."/>
        </authorList>
    </citation>
    <scope>NUCLEOTIDE SEQUENCE</scope>
    <source>
        <strain evidence="22">78183</strain>
    </source>
</reference>
<dbReference type="InterPro" id="IPR037518">
    <property type="entry name" value="MPN"/>
</dbReference>
<evidence type="ECO:0000256" key="18">
    <source>
        <dbReference type="ARBA" id="ARBA00084091"/>
    </source>
</evidence>
<dbReference type="FunFam" id="1.20.1110.10:FF:000045">
    <property type="entry name" value="ATPase 4 plasma membrane-type"/>
    <property type="match status" value="1"/>
</dbReference>
<feature type="transmembrane region" description="Helical" evidence="20">
    <location>
        <begin position="798"/>
        <end position="819"/>
    </location>
</feature>
<comment type="similarity">
    <text evidence="3">Belongs to the peptidase M67A family. CSN5 subfamily.</text>
</comment>
<evidence type="ECO:0000256" key="8">
    <source>
        <dbReference type="ARBA" id="ARBA00022723"/>
    </source>
</evidence>
<gene>
    <name evidence="22" type="ORF">SVIM_LOCUS65398</name>
</gene>
<accession>A0A6N2KDF2</accession>
<feature type="transmembrane region" description="Helical" evidence="20">
    <location>
        <begin position="872"/>
        <end position="893"/>
    </location>
</feature>
<dbReference type="PROSITE" id="PS50249">
    <property type="entry name" value="MPN"/>
    <property type="match status" value="1"/>
</dbReference>
<dbReference type="NCBIfam" id="TIGR01494">
    <property type="entry name" value="ATPase_P-type"/>
    <property type="match status" value="1"/>
</dbReference>
<dbReference type="GO" id="GO:0046872">
    <property type="term" value="F:metal ion binding"/>
    <property type="evidence" value="ECO:0007669"/>
    <property type="project" value="UniProtKB-KW"/>
</dbReference>
<evidence type="ECO:0000256" key="15">
    <source>
        <dbReference type="ARBA" id="ARBA00022989"/>
    </source>
</evidence>
<evidence type="ECO:0000256" key="10">
    <source>
        <dbReference type="ARBA" id="ARBA00022790"/>
    </source>
</evidence>
<dbReference type="InterPro" id="IPR001757">
    <property type="entry name" value="P_typ_ATPase"/>
</dbReference>
<feature type="transmembrane region" description="Helical" evidence="20">
    <location>
        <begin position="839"/>
        <end position="860"/>
    </location>
</feature>
<dbReference type="FunFam" id="3.40.50.1000:FF:000211">
    <property type="entry name" value="Plasma membrane ATPase"/>
    <property type="match status" value="1"/>
</dbReference>
<keyword evidence="17 20" id="KW-0472">Membrane</keyword>
<comment type="subcellular location">
    <subcellularLocation>
        <location evidence="2">Membrane</location>
        <topology evidence="2">Multi-pass membrane protein</topology>
    </subcellularLocation>
</comment>
<keyword evidence="15 20" id="KW-1133">Transmembrane helix</keyword>
<dbReference type="CDD" id="cd08069">
    <property type="entry name" value="MPN_RPN11_CSN5"/>
    <property type="match status" value="1"/>
</dbReference>
<keyword evidence="18" id="KW-0607">Phytochrome signaling pathway</keyword>
<dbReference type="GO" id="GO:0010100">
    <property type="term" value="P:negative regulation of photomorphogenesis"/>
    <property type="evidence" value="ECO:0007669"/>
    <property type="project" value="UniProtKB-ARBA"/>
</dbReference>
<evidence type="ECO:0000256" key="17">
    <source>
        <dbReference type="ARBA" id="ARBA00023136"/>
    </source>
</evidence>
<dbReference type="InterPro" id="IPR023298">
    <property type="entry name" value="ATPase_P-typ_TM_dom_sf"/>
</dbReference>
<dbReference type="SUPFAM" id="SSF56784">
    <property type="entry name" value="HAD-like"/>
    <property type="match status" value="1"/>
</dbReference>
<dbReference type="Gene3D" id="3.40.140.10">
    <property type="entry name" value="Cytidine Deaminase, domain 2"/>
    <property type="match status" value="1"/>
</dbReference>
<dbReference type="GO" id="GO:0006508">
    <property type="term" value="P:proteolysis"/>
    <property type="evidence" value="ECO:0007669"/>
    <property type="project" value="UniProtKB-KW"/>
</dbReference>
<dbReference type="GO" id="GO:0005524">
    <property type="term" value="F:ATP binding"/>
    <property type="evidence" value="ECO:0007669"/>
    <property type="project" value="UniProtKB-KW"/>
</dbReference>
<dbReference type="Pfam" id="PF00690">
    <property type="entry name" value="Cation_ATPase_N"/>
    <property type="match status" value="1"/>
</dbReference>
<dbReference type="Pfam" id="PF01398">
    <property type="entry name" value="JAB"/>
    <property type="match status" value="1"/>
</dbReference>
<dbReference type="GO" id="GO:0010387">
    <property type="term" value="P:COP9 signalosome assembly"/>
    <property type="evidence" value="ECO:0007669"/>
    <property type="project" value="UniProtKB-ARBA"/>
</dbReference>
<evidence type="ECO:0000256" key="6">
    <source>
        <dbReference type="ARBA" id="ARBA00022670"/>
    </source>
</evidence>
<keyword evidence="12" id="KW-0862">Zinc</keyword>
<dbReference type="GO" id="GO:0010971">
    <property type="term" value="P:positive regulation of G2/M transition of mitotic cell cycle"/>
    <property type="evidence" value="ECO:0007669"/>
    <property type="project" value="UniProtKB-ARBA"/>
</dbReference>
<dbReference type="GO" id="GO:0009585">
    <property type="term" value="P:red, far-red light phototransduction"/>
    <property type="evidence" value="ECO:0007669"/>
    <property type="project" value="UniProtKB-KW"/>
</dbReference>
<proteinExistence type="inferred from homology"/>
<dbReference type="GO" id="GO:0008180">
    <property type="term" value="C:COP9 signalosome"/>
    <property type="evidence" value="ECO:0007669"/>
    <property type="project" value="UniProtKB-KW"/>
</dbReference>
<dbReference type="Pfam" id="PF00702">
    <property type="entry name" value="Hydrolase"/>
    <property type="match status" value="1"/>
</dbReference>
<feature type="compositionally biased region" description="Basic and acidic residues" evidence="19">
    <location>
        <begin position="354"/>
        <end position="365"/>
    </location>
</feature>
<dbReference type="SUPFAM" id="SSF81660">
    <property type="entry name" value="Metal cation-transporting ATPase, ATP-binding domain N"/>
    <property type="match status" value="1"/>
</dbReference>
<keyword evidence="9" id="KW-0547">Nucleotide-binding</keyword>
<evidence type="ECO:0000256" key="5">
    <source>
        <dbReference type="ARBA" id="ARBA00022553"/>
    </source>
</evidence>
<dbReference type="InterPro" id="IPR023299">
    <property type="entry name" value="ATPase_P-typ_cyto_dom_N"/>
</dbReference>
<sequence length="1048" mass="117307">MDPYPSSSSSSIAQKTWELENNIKTIDTPAPTTSTDTSFLSDAIFHYDEAAQTKFQQEKPWSNDPNYFRRVKISALALLKMVVHARSGGTIEVMGLMQGKTDGDTIIVMDAFALPVEGTETRVNAQADAYEYMVDYSQTNKQAGRLENAVGWYHSHPGYGCWLSGIDVSTQMLNQQFQEPFLAVVIDPTRTVSAGKVEIGAFRTYPEGYKPPDDPVSEYQTIPLNKIEDFGVHCKQYYSLDITYFKSSLDCHLLDLLWNKYWVNTLSSSPLLGNGDYVAGQISDLAEKLEHAESQLAHSRLGPLMAPQRKKDEESQLAKITRDSAKITVEQVHGLMSQVIKDILFNSVRQSNRSRTETSDPEPMRGGRMSSKGGINLEEIKKESVDLERIPIEEVFEQLKCSREGLTSDEGANRLQVFGPNKLEEKKESKFLKFLGFMWNPLSWVMEAAALMAIVLANVSSRKTMLVMRQQPSWLARAGIREVHFLPFNPVDKRTALTYIDNNGNWHRASKGAPEQILTLCNCKEDVKRKAHSVIDKFAERGLRSLGVAKQEVPEKSKDATGAPWQFVGLLPLFDPPRHDSAETIRRALHLGVNVKMITGDQLAIAKETGRRLGMGTNMYPSSSLLGQHKDASMAALPVDELIEKADGFAGVFPEHKYEIVKRLQERKHICGMTGDGVNDAPALKKADIGIAVADATDAARSASDIVLTEPGLSVIISAVLTSRAIFQRMKNYTIYAVSITIRIVFGFMFIALIWKFDFAPFMVLIIAILNDGTIMTISKDRVKPSPQPDSWKLKEIFSTGVVLGGYLALMTVLFFWIMKDTDFFSDKFGVRSLRDSKYEMMAALYLQVSIVSQALIFVTRSRSWSFIERPGLLLVSAFVVAQLMATLIAVYANWGFAHIKGCGWGWAGVIWVFSLVTYVPLDLLKFAIRYILSGKAWDNLLENKTTGKKREKLSGPQLRGLFMAFNPLRATMSFPDKNSYRELSEIAEQAKRRAEMARLRELNTLKGHVESVIKLKGLDIDTIQSSLHSLRSLQVSKRTNSSEKSHI</sequence>
<evidence type="ECO:0000256" key="11">
    <source>
        <dbReference type="ARBA" id="ARBA00022801"/>
    </source>
</evidence>
<dbReference type="Pfam" id="PF18323">
    <property type="entry name" value="CSN5_C"/>
    <property type="match status" value="1"/>
</dbReference>
<dbReference type="PRINTS" id="PR00119">
    <property type="entry name" value="CATATPASE"/>
</dbReference>
<evidence type="ECO:0000256" key="9">
    <source>
        <dbReference type="ARBA" id="ARBA00022741"/>
    </source>
</evidence>
<evidence type="ECO:0000256" key="7">
    <source>
        <dbReference type="ARBA" id="ARBA00022692"/>
    </source>
</evidence>
<protein>
    <recommendedName>
        <fullName evidence="21">MPN domain-containing protein</fullName>
    </recommendedName>
</protein>
<keyword evidence="14" id="KW-0460">Magnesium</keyword>
<feature type="transmembrane region" description="Helical" evidence="20">
    <location>
        <begin position="437"/>
        <end position="459"/>
    </location>
</feature>
<dbReference type="InterPro" id="IPR000555">
    <property type="entry name" value="JAMM/MPN+_dom"/>
</dbReference>
<feature type="transmembrane region" description="Helical" evidence="20">
    <location>
        <begin position="905"/>
        <end position="925"/>
    </location>
</feature>
<dbReference type="SMART" id="SM00831">
    <property type="entry name" value="Cation_ATPase_N"/>
    <property type="match status" value="1"/>
</dbReference>
<dbReference type="InterPro" id="IPR004014">
    <property type="entry name" value="ATPase_P-typ_cation-transptr_N"/>
</dbReference>
<dbReference type="Gene3D" id="3.40.50.1000">
    <property type="entry name" value="HAD superfamily/HAD-like"/>
    <property type="match status" value="1"/>
</dbReference>
<dbReference type="AlphaFoldDB" id="A0A6N2KDF2"/>
<dbReference type="PRINTS" id="PR00120">
    <property type="entry name" value="HATPASE"/>
</dbReference>
<evidence type="ECO:0000256" key="14">
    <source>
        <dbReference type="ARBA" id="ARBA00022842"/>
    </source>
</evidence>
<feature type="domain" description="MPN" evidence="21">
    <location>
        <begin position="71"/>
        <end position="208"/>
    </location>
</feature>
<evidence type="ECO:0000256" key="16">
    <source>
        <dbReference type="ARBA" id="ARBA00023049"/>
    </source>
</evidence>
<evidence type="ECO:0000256" key="19">
    <source>
        <dbReference type="SAM" id="MobiDB-lite"/>
    </source>
</evidence>
<evidence type="ECO:0000256" key="3">
    <source>
        <dbReference type="ARBA" id="ARBA00006008"/>
    </source>
</evidence>
<evidence type="ECO:0000256" key="2">
    <source>
        <dbReference type="ARBA" id="ARBA00004141"/>
    </source>
</evidence>
<evidence type="ECO:0000313" key="22">
    <source>
        <dbReference type="EMBL" id="VFU26038.1"/>
    </source>
</evidence>
<keyword evidence="8" id="KW-0479">Metal-binding</keyword>
<keyword evidence="6" id="KW-0645">Protease</keyword>
<evidence type="ECO:0000256" key="13">
    <source>
        <dbReference type="ARBA" id="ARBA00022840"/>
    </source>
</evidence>
<dbReference type="FunFam" id="3.40.1110.10:FF:000191">
    <property type="entry name" value="Membrane H(+)-ATPase1"/>
    <property type="match status" value="1"/>
</dbReference>
<dbReference type="Gene3D" id="6.10.140.890">
    <property type="match status" value="1"/>
</dbReference>
<keyword evidence="16" id="KW-0482">Metalloprotease</keyword>
<dbReference type="SUPFAM" id="SSF81665">
    <property type="entry name" value="Calcium ATPase, transmembrane domain M"/>
    <property type="match status" value="1"/>
</dbReference>
<evidence type="ECO:0000256" key="1">
    <source>
        <dbReference type="ARBA" id="ARBA00001968"/>
    </source>
</evidence>
<feature type="transmembrane region" description="Helical" evidence="20">
    <location>
        <begin position="733"/>
        <end position="753"/>
    </location>
</feature>
<keyword evidence="13" id="KW-0067">ATP-binding</keyword>
<evidence type="ECO:0000256" key="12">
    <source>
        <dbReference type="ARBA" id="ARBA00022833"/>
    </source>
</evidence>
<keyword evidence="11" id="KW-0378">Hydrolase</keyword>
<dbReference type="Gene3D" id="1.20.1110.10">
    <property type="entry name" value="Calcium-transporting ATPase, transmembrane domain"/>
    <property type="match status" value="1"/>
</dbReference>
<evidence type="ECO:0000256" key="20">
    <source>
        <dbReference type="SAM" id="Phobius"/>
    </source>
</evidence>
<feature type="transmembrane region" description="Helical" evidence="20">
    <location>
        <begin position="759"/>
        <end position="778"/>
    </location>
</feature>
<dbReference type="InterPro" id="IPR023214">
    <property type="entry name" value="HAD_sf"/>
</dbReference>
<dbReference type="EMBL" id="CAADRP010000269">
    <property type="protein sequence ID" value="VFU26038.1"/>
    <property type="molecule type" value="Genomic_DNA"/>
</dbReference>
<keyword evidence="5" id="KW-0597">Phosphoprotein</keyword>
<organism evidence="22">
    <name type="scientific">Salix viminalis</name>
    <name type="common">Common osier</name>
    <name type="synonym">Basket willow</name>
    <dbReference type="NCBI Taxonomy" id="40686"/>
    <lineage>
        <taxon>Eukaryota</taxon>
        <taxon>Viridiplantae</taxon>
        <taxon>Streptophyta</taxon>
        <taxon>Embryophyta</taxon>
        <taxon>Tracheophyta</taxon>
        <taxon>Spermatophyta</taxon>
        <taxon>Magnoliopsida</taxon>
        <taxon>eudicotyledons</taxon>
        <taxon>Gunneridae</taxon>
        <taxon>Pentapetalae</taxon>
        <taxon>rosids</taxon>
        <taxon>fabids</taxon>
        <taxon>Malpighiales</taxon>
        <taxon>Salicaceae</taxon>
        <taxon>Saliceae</taxon>
        <taxon>Salix</taxon>
    </lineage>
</organism>
<dbReference type="InterPro" id="IPR036412">
    <property type="entry name" value="HAD-like_sf"/>
</dbReference>
<dbReference type="PANTHER" id="PTHR42861">
    <property type="entry name" value="CALCIUM-TRANSPORTING ATPASE"/>
    <property type="match status" value="1"/>
</dbReference>
<keyword evidence="10" id="KW-0736">Signalosome</keyword>
<dbReference type="GO" id="GO:0008237">
    <property type="term" value="F:metallopeptidase activity"/>
    <property type="evidence" value="ECO:0007669"/>
    <property type="project" value="UniProtKB-KW"/>
</dbReference>